<feature type="compositionally biased region" description="Polar residues" evidence="1">
    <location>
        <begin position="466"/>
        <end position="494"/>
    </location>
</feature>
<feature type="compositionally biased region" description="Polar residues" evidence="1">
    <location>
        <begin position="913"/>
        <end position="925"/>
    </location>
</feature>
<feature type="region of interest" description="Disordered" evidence="1">
    <location>
        <begin position="368"/>
        <end position="418"/>
    </location>
</feature>
<accession>A0A0L0VT89</accession>
<feature type="compositionally biased region" description="Basic residues" evidence="1">
    <location>
        <begin position="381"/>
        <end position="396"/>
    </location>
</feature>
<organism evidence="2 3">
    <name type="scientific">Puccinia striiformis f. sp. tritici PST-78</name>
    <dbReference type="NCBI Taxonomy" id="1165861"/>
    <lineage>
        <taxon>Eukaryota</taxon>
        <taxon>Fungi</taxon>
        <taxon>Dikarya</taxon>
        <taxon>Basidiomycota</taxon>
        <taxon>Pucciniomycotina</taxon>
        <taxon>Pucciniomycetes</taxon>
        <taxon>Pucciniales</taxon>
        <taxon>Pucciniaceae</taxon>
        <taxon>Puccinia</taxon>
    </lineage>
</organism>
<protein>
    <submittedName>
        <fullName evidence="2">Uncharacterized protein</fullName>
    </submittedName>
</protein>
<sequence length="1064" mass="117017">MADENPPFDAYAPHHRKADLTDYLWRNYRTVCVPNGLKLQQLRDFADGIIRGPQNLNRTDLVHEDDNADDDDDQDPSPPPITQSCTRRVNFRGAAREQPGNNVPAPPPQPARLNVRRPATEPTPQPLNARRARAAPSDEPSVHRAVDRSSIARNVPLVNQPVIKPPLVRRTQQLVAEPPPVRRSRTPAGNAPLVNLARGSRAGQNAATHHVQPAARNPFDPTPEAPRQERSRERSDVSTGRSHSAVSTSSPNHQPSTQNRQASVHFTDAVMGRASSHPTASGQHISPAEHSNQDHRRLDRSLPLPSNPQRKLPADAQPLVRVPKGKTVEVYVEELASSIDLQSASDDQIDQLDSDSGCEEIQRIACESVSESKEDVQTTSSHHHHLNGSHDKRRIRSFPSSDQRQRSSHPPQPSSQVLKQDHVIRLGTQHNLQPTRQHQNPVDTANPSGTHQTSRTRGHPQPFVNLPNTLQRRSSLHAQQRSVTVQPSPASHNISSLIQCNNSEQQNLHLLKHFPPNQNTNNQISHRHFPSNQNIKNPSHRHAPGNQVNYLRPTIADKARVATRHRFVHAYSASTPLINVADQSSSCDEEDTFLTAYSCMEHEQAQIIHSLLPSAYENSWHPVTDAIIDQTAIDKAFAEQTALLYPPQQWLSLTEQLPQVIPANECTDEDQKPEEEPQQALDDKASPGHDAGSLTDKSSMMALIGTMVSMHRDTLSYLAKSSRNPTIPPDFFTKDNSSRTATPTISITAPSSITTPLSQPANRPSLFKTSPFVPTTLGTSLTASFGGPAHLSTPKAIPLTGDDSSKKFFPLAPTDDRPIASMSHRAHPYGVTRNVNPSSSQPNGEAPLDCNDVQARMSANPLSLEFAGFDFIKKSDAPPNTAAPAQAGPESPNCNQKTMPHSTSEPKLKVTTKAETQASEENTARSVHLPVVNQAGSIQIPPSKKPVSHNKLLNQEDQHSETKKDISDSTIVDCESNKPVHVHVVKSDGSTTDDTTRRPLQEHSSSIGTVDSEKTTTDELARSRLQNIAKEKEKIKINRRNDKTEKPNFNKQDLASALADSIVD</sequence>
<evidence type="ECO:0000256" key="1">
    <source>
        <dbReference type="SAM" id="MobiDB-lite"/>
    </source>
</evidence>
<feature type="region of interest" description="Disordered" evidence="1">
    <location>
        <begin position="201"/>
        <end position="261"/>
    </location>
</feature>
<reference evidence="3" key="1">
    <citation type="submission" date="2014-03" db="EMBL/GenBank/DDBJ databases">
        <title>The Genome Sequence of Puccinia striiformis f. sp. tritici PST-78.</title>
        <authorList>
            <consortium name="The Broad Institute Genome Sequencing Platform"/>
            <person name="Cuomo C."/>
            <person name="Hulbert S."/>
            <person name="Chen X."/>
            <person name="Walker B."/>
            <person name="Young S.K."/>
            <person name="Zeng Q."/>
            <person name="Gargeya S."/>
            <person name="Fitzgerald M."/>
            <person name="Haas B."/>
            <person name="Abouelleil A."/>
            <person name="Alvarado L."/>
            <person name="Arachchi H.M."/>
            <person name="Berlin A.M."/>
            <person name="Chapman S.B."/>
            <person name="Goldberg J."/>
            <person name="Griggs A."/>
            <person name="Gujja S."/>
            <person name="Hansen M."/>
            <person name="Howarth C."/>
            <person name="Imamovic A."/>
            <person name="Larimer J."/>
            <person name="McCowan C."/>
            <person name="Montmayeur A."/>
            <person name="Murphy C."/>
            <person name="Neiman D."/>
            <person name="Pearson M."/>
            <person name="Priest M."/>
            <person name="Roberts A."/>
            <person name="Saif S."/>
            <person name="Shea T."/>
            <person name="Sisk P."/>
            <person name="Sykes S."/>
            <person name="Wortman J."/>
            <person name="Nusbaum C."/>
            <person name="Birren B."/>
        </authorList>
    </citation>
    <scope>NUCLEOTIDE SEQUENCE [LARGE SCALE GENOMIC DNA]</scope>
    <source>
        <strain evidence="3">race PST-78</strain>
    </source>
</reference>
<feature type="region of interest" description="Disordered" evidence="1">
    <location>
        <begin position="51"/>
        <end position="148"/>
    </location>
</feature>
<feature type="compositionally biased region" description="Polar residues" evidence="1">
    <location>
        <begin position="431"/>
        <end position="455"/>
    </location>
</feature>
<dbReference type="EMBL" id="AJIL01000023">
    <property type="protein sequence ID" value="KNF02483.1"/>
    <property type="molecule type" value="Genomic_DNA"/>
</dbReference>
<keyword evidence="3" id="KW-1185">Reference proteome</keyword>
<feature type="region of interest" description="Disordered" evidence="1">
    <location>
        <begin position="274"/>
        <end position="320"/>
    </location>
</feature>
<feature type="compositionally biased region" description="Polar residues" evidence="1">
    <location>
        <begin position="892"/>
        <end position="905"/>
    </location>
</feature>
<dbReference type="Proteomes" id="UP000054564">
    <property type="component" value="Unassembled WGS sequence"/>
</dbReference>
<feature type="region of interest" description="Disordered" evidence="1">
    <location>
        <begin position="875"/>
        <end position="969"/>
    </location>
</feature>
<feature type="compositionally biased region" description="Basic and acidic residues" evidence="1">
    <location>
        <begin position="1011"/>
        <end position="1022"/>
    </location>
</feature>
<feature type="compositionally biased region" description="Basic and acidic residues" evidence="1">
    <location>
        <begin position="226"/>
        <end position="236"/>
    </location>
</feature>
<feature type="compositionally biased region" description="Acidic residues" evidence="1">
    <location>
        <begin position="66"/>
        <end position="75"/>
    </location>
</feature>
<evidence type="ECO:0000313" key="2">
    <source>
        <dbReference type="EMBL" id="KNF02483.1"/>
    </source>
</evidence>
<dbReference type="AlphaFoldDB" id="A0A0L0VT89"/>
<feature type="compositionally biased region" description="Basic and acidic residues" evidence="1">
    <location>
        <begin position="954"/>
        <end position="967"/>
    </location>
</feature>
<evidence type="ECO:0000313" key="3">
    <source>
        <dbReference type="Proteomes" id="UP000054564"/>
    </source>
</evidence>
<proteinExistence type="predicted"/>
<name>A0A0L0VT89_9BASI</name>
<feature type="compositionally biased region" description="Polar residues" evidence="1">
    <location>
        <begin position="237"/>
        <end position="261"/>
    </location>
</feature>
<feature type="region of interest" description="Disordered" evidence="1">
    <location>
        <begin position="431"/>
        <end position="494"/>
    </location>
</feature>
<feature type="compositionally biased region" description="Basic and acidic residues" evidence="1">
    <location>
        <begin position="291"/>
        <end position="300"/>
    </location>
</feature>
<feature type="region of interest" description="Disordered" evidence="1">
    <location>
        <begin position="667"/>
        <end position="695"/>
    </location>
</feature>
<feature type="region of interest" description="Disordered" evidence="1">
    <location>
        <begin position="986"/>
        <end position="1064"/>
    </location>
</feature>
<feature type="compositionally biased region" description="Acidic residues" evidence="1">
    <location>
        <begin position="667"/>
        <end position="677"/>
    </location>
</feature>
<comment type="caution">
    <text evidence="2">The sequence shown here is derived from an EMBL/GenBank/DDBJ whole genome shotgun (WGS) entry which is preliminary data.</text>
</comment>
<feature type="compositionally biased region" description="Basic and acidic residues" evidence="1">
    <location>
        <begin position="1029"/>
        <end position="1048"/>
    </location>
</feature>
<gene>
    <name evidence="2" type="ORF">PSTG_04388</name>
</gene>